<sequence>MENHASRTNFAQKVKELRIQTRYKQFLLVIVFFQGSSMALYIEQDSAYFLVAGTEEVCCNIYSRNQNFP</sequence>
<dbReference type="EMBL" id="KD016212">
    <property type="protein sequence ID" value="EMS67678.1"/>
    <property type="molecule type" value="Genomic_DNA"/>
</dbReference>
<accession>M7ZWX6</accession>
<reference evidence="1" key="1">
    <citation type="journal article" date="2013" name="Nature">
        <title>Draft genome of the wheat A-genome progenitor Triticum urartu.</title>
        <authorList>
            <person name="Ling H.Q."/>
            <person name="Zhao S."/>
            <person name="Liu D."/>
            <person name="Wang J."/>
            <person name="Sun H."/>
            <person name="Zhang C."/>
            <person name="Fan H."/>
            <person name="Li D."/>
            <person name="Dong L."/>
            <person name="Tao Y."/>
            <person name="Gao C."/>
            <person name="Wu H."/>
            <person name="Li Y."/>
            <person name="Cui Y."/>
            <person name="Guo X."/>
            <person name="Zheng S."/>
            <person name="Wang B."/>
            <person name="Yu K."/>
            <person name="Liang Q."/>
            <person name="Yang W."/>
            <person name="Lou X."/>
            <person name="Chen J."/>
            <person name="Feng M."/>
            <person name="Jian J."/>
            <person name="Zhang X."/>
            <person name="Luo G."/>
            <person name="Jiang Y."/>
            <person name="Liu J."/>
            <person name="Wang Z."/>
            <person name="Sha Y."/>
            <person name="Zhang B."/>
            <person name="Wu H."/>
            <person name="Tang D."/>
            <person name="Shen Q."/>
            <person name="Xue P."/>
            <person name="Zou S."/>
            <person name="Wang X."/>
            <person name="Liu X."/>
            <person name="Wang F."/>
            <person name="Yang Y."/>
            <person name="An X."/>
            <person name="Dong Z."/>
            <person name="Zhang K."/>
            <person name="Zhang X."/>
            <person name="Luo M.C."/>
            <person name="Dvorak J."/>
            <person name="Tong Y."/>
            <person name="Wang J."/>
            <person name="Yang H."/>
            <person name="Li Z."/>
            <person name="Wang D."/>
            <person name="Zhang A."/>
            <person name="Wang J."/>
        </authorList>
    </citation>
    <scope>NUCLEOTIDE SEQUENCE</scope>
</reference>
<protein>
    <submittedName>
        <fullName evidence="1">Uncharacterized protein</fullName>
    </submittedName>
</protein>
<gene>
    <name evidence="1" type="ORF">TRIUR3_13314</name>
</gene>
<evidence type="ECO:0000313" key="1">
    <source>
        <dbReference type="EMBL" id="EMS67678.1"/>
    </source>
</evidence>
<dbReference type="AlphaFoldDB" id="M7ZWX6"/>
<organism evidence="1">
    <name type="scientific">Triticum urartu</name>
    <name type="common">Red wild einkorn</name>
    <name type="synonym">Crithodium urartu</name>
    <dbReference type="NCBI Taxonomy" id="4572"/>
    <lineage>
        <taxon>Eukaryota</taxon>
        <taxon>Viridiplantae</taxon>
        <taxon>Streptophyta</taxon>
        <taxon>Embryophyta</taxon>
        <taxon>Tracheophyta</taxon>
        <taxon>Spermatophyta</taxon>
        <taxon>Magnoliopsida</taxon>
        <taxon>Liliopsida</taxon>
        <taxon>Poales</taxon>
        <taxon>Poaceae</taxon>
        <taxon>BOP clade</taxon>
        <taxon>Pooideae</taxon>
        <taxon>Triticodae</taxon>
        <taxon>Triticeae</taxon>
        <taxon>Triticinae</taxon>
        <taxon>Triticum</taxon>
    </lineage>
</organism>
<name>M7ZWX6_TRIUA</name>
<proteinExistence type="predicted"/>